<name>A0A5A7UIN9_CUCMM</name>
<protein>
    <submittedName>
        <fullName evidence="1">Uncharacterized protein</fullName>
    </submittedName>
</protein>
<organism evidence="1 2">
    <name type="scientific">Cucumis melo var. makuwa</name>
    <name type="common">Oriental melon</name>
    <dbReference type="NCBI Taxonomy" id="1194695"/>
    <lineage>
        <taxon>Eukaryota</taxon>
        <taxon>Viridiplantae</taxon>
        <taxon>Streptophyta</taxon>
        <taxon>Embryophyta</taxon>
        <taxon>Tracheophyta</taxon>
        <taxon>Spermatophyta</taxon>
        <taxon>Magnoliopsida</taxon>
        <taxon>eudicotyledons</taxon>
        <taxon>Gunneridae</taxon>
        <taxon>Pentapetalae</taxon>
        <taxon>rosids</taxon>
        <taxon>fabids</taxon>
        <taxon>Cucurbitales</taxon>
        <taxon>Cucurbitaceae</taxon>
        <taxon>Benincaseae</taxon>
        <taxon>Cucumis</taxon>
    </lineage>
</organism>
<comment type="caution">
    <text evidence="1">The sequence shown here is derived from an EMBL/GenBank/DDBJ whole genome shotgun (WGS) entry which is preliminary data.</text>
</comment>
<accession>A0A5A7UIN9</accession>
<proteinExistence type="predicted"/>
<gene>
    <name evidence="1" type="ORF">E6C27_scaffold131G00520</name>
</gene>
<sequence length="146" mass="17047">MIISDKWGCYIEDGMVKARRVKELVLDDDWWDKIDYTLSFTTPIYDMIRDCDTDIPCLHLVYDIYDMPLQSWWAIHGAFTPTLQSLAMKLLVQPHPPRVVREIGAHIHFLSSDEPELEAVDFIDAGGEAQVQDCQEDIREEWRHVL</sequence>
<reference evidence="1 2" key="1">
    <citation type="submission" date="2019-08" db="EMBL/GenBank/DDBJ databases">
        <title>Draft genome sequences of two oriental melons (Cucumis melo L. var makuwa).</title>
        <authorList>
            <person name="Kwon S.-Y."/>
        </authorList>
    </citation>
    <scope>NUCLEOTIDE SEQUENCE [LARGE SCALE GENOMIC DNA]</scope>
    <source>
        <strain evidence="2">cv. SW 3</strain>
        <tissue evidence="1">Leaf</tissue>
    </source>
</reference>
<dbReference type="AlphaFoldDB" id="A0A5A7UIN9"/>
<dbReference type="OrthoDB" id="1937290at2759"/>
<evidence type="ECO:0000313" key="1">
    <source>
        <dbReference type="EMBL" id="KAA0054136.1"/>
    </source>
</evidence>
<dbReference type="Proteomes" id="UP000321393">
    <property type="component" value="Unassembled WGS sequence"/>
</dbReference>
<evidence type="ECO:0000313" key="2">
    <source>
        <dbReference type="Proteomes" id="UP000321393"/>
    </source>
</evidence>
<dbReference type="EMBL" id="SSTE01008862">
    <property type="protein sequence ID" value="KAA0054136.1"/>
    <property type="molecule type" value="Genomic_DNA"/>
</dbReference>